<dbReference type="AlphaFoldDB" id="A0A1R3UCT8"/>
<evidence type="ECO:0000313" key="3">
    <source>
        <dbReference type="EMBL" id="SFZ72119.1"/>
    </source>
</evidence>
<feature type="region of interest" description="Disordered" evidence="2">
    <location>
        <begin position="1"/>
        <end position="30"/>
    </location>
</feature>
<feature type="compositionally biased region" description="Basic and acidic residues" evidence="2">
    <location>
        <begin position="13"/>
        <end position="30"/>
    </location>
</feature>
<evidence type="ECO:0000256" key="2">
    <source>
        <dbReference type="SAM" id="MobiDB-lite"/>
    </source>
</evidence>
<proteinExistence type="predicted"/>
<dbReference type="OrthoDB" id="9153870at2"/>
<feature type="coiled-coil region" evidence="1">
    <location>
        <begin position="101"/>
        <end position="135"/>
    </location>
</feature>
<organism evidence="3">
    <name type="scientific">Helicobacter cynogastricus</name>
    <dbReference type="NCBI Taxonomy" id="329937"/>
    <lineage>
        <taxon>Bacteria</taxon>
        <taxon>Pseudomonadati</taxon>
        <taxon>Campylobacterota</taxon>
        <taxon>Epsilonproteobacteria</taxon>
        <taxon>Campylobacterales</taxon>
        <taxon>Helicobacteraceae</taxon>
        <taxon>Helicobacter</taxon>
    </lineage>
</organism>
<name>A0A1R3UCT8_9HELI</name>
<gene>
    <name evidence="3" type="primary">omp868</name>
</gene>
<dbReference type="EMBL" id="LT633475">
    <property type="protein sequence ID" value="SFZ72119.1"/>
    <property type="molecule type" value="Genomic_DNA"/>
</dbReference>
<accession>A0A1R3UCT8</accession>
<reference evidence="3" key="1">
    <citation type="submission" date="2016-10" db="EMBL/GenBank/DDBJ databases">
        <title>Proteomic and phylogenetic analysis of the outer membrane protein repertoire of gastric Helicobacter species.</title>
        <authorList>
            <person name="Joosten M."/>
        </authorList>
    </citation>
    <scope>NUCLEOTIDE SEQUENCE</scope>
    <source>
        <strain evidence="3">JKM4</strain>
    </source>
</reference>
<sequence length="412" mass="47027">MSHESYRNYQLRAQRERELREQQRRAEEQKARGAALADLMRFQSTLDFVSKEGLDSYAKREIADIRAQIKNIENLSTDNPMQARTLSARLNYRIEDLPRLCAVLKEEHLAQQRRLEELERQRKIAEQQAKEKAHLQALSAAWEEALQGWSDKSARNLALDAIATLHAKIFTNPQEHNPQEIKEQMAALEAKFQGILQAQQAQEQQALEAQYKQELLEKHQANLPAHATLLSLAELQAKVQKIEQAQMKKAEDEAVRKEMVKAVYQSLQQAGFSVQAPTLDPEKDLVIVRAMRANGAQAQFRVSLDGVLNYRFDHYEGKACKADMDQVLPKLSEVYGVDLGEERVIWENPDDLDKCAFVDQRYGGRGILNVLTQHLMDPLAEFLFTHATDKQVLSGRTIQVVQAGKAFDFDLI</sequence>
<evidence type="ECO:0000256" key="1">
    <source>
        <dbReference type="SAM" id="Coils"/>
    </source>
</evidence>
<keyword evidence="1" id="KW-0175">Coiled coil</keyword>
<dbReference type="RefSeq" id="WP_104750201.1">
    <property type="nucleotide sequence ID" value="NZ_FZMQ01000014.1"/>
</dbReference>
<protein>
    <submittedName>
        <fullName evidence="3">OMP868</fullName>
    </submittedName>
</protein>